<dbReference type="SMART" id="SM00849">
    <property type="entry name" value="Lactamase_B"/>
    <property type="match status" value="1"/>
</dbReference>
<protein>
    <submittedName>
        <fullName evidence="3">MBL fold metallo-hydrolase</fullName>
    </submittedName>
</protein>
<feature type="signal peptide" evidence="1">
    <location>
        <begin position="1"/>
        <end position="19"/>
    </location>
</feature>
<dbReference type="PANTHER" id="PTHR42951">
    <property type="entry name" value="METALLO-BETA-LACTAMASE DOMAIN-CONTAINING"/>
    <property type="match status" value="1"/>
</dbReference>
<dbReference type="AlphaFoldDB" id="A0A5B8LJ72"/>
<dbReference type="SUPFAM" id="SSF56281">
    <property type="entry name" value="Metallo-hydrolase/oxidoreductase"/>
    <property type="match status" value="1"/>
</dbReference>
<gene>
    <name evidence="3" type="ORF">FPZ24_10460</name>
</gene>
<keyword evidence="1" id="KW-0732">Signal</keyword>
<dbReference type="Pfam" id="PF00753">
    <property type="entry name" value="Lactamase_B"/>
    <property type="match status" value="1"/>
</dbReference>
<dbReference type="Gene3D" id="3.60.15.10">
    <property type="entry name" value="Ribonuclease Z/Hydroxyacylglutathione hydrolase-like"/>
    <property type="match status" value="1"/>
</dbReference>
<dbReference type="InterPro" id="IPR036866">
    <property type="entry name" value="RibonucZ/Hydroxyglut_hydro"/>
</dbReference>
<proteinExistence type="predicted"/>
<dbReference type="KEGG" id="spai:FPZ24_10460"/>
<organism evidence="3 4">
    <name type="scientific">Sphingomonas panacisoli</name>
    <dbReference type="NCBI Taxonomy" id="1813879"/>
    <lineage>
        <taxon>Bacteria</taxon>
        <taxon>Pseudomonadati</taxon>
        <taxon>Pseudomonadota</taxon>
        <taxon>Alphaproteobacteria</taxon>
        <taxon>Sphingomonadales</taxon>
        <taxon>Sphingomonadaceae</taxon>
        <taxon>Sphingomonas</taxon>
    </lineage>
</organism>
<evidence type="ECO:0000259" key="2">
    <source>
        <dbReference type="SMART" id="SM00849"/>
    </source>
</evidence>
<evidence type="ECO:0000313" key="3">
    <source>
        <dbReference type="EMBL" id="QDZ07855.1"/>
    </source>
</evidence>
<keyword evidence="3" id="KW-0378">Hydrolase</keyword>
<dbReference type="EMBL" id="CP042306">
    <property type="protein sequence ID" value="QDZ07855.1"/>
    <property type="molecule type" value="Genomic_DNA"/>
</dbReference>
<dbReference type="InterPro" id="IPR050855">
    <property type="entry name" value="NDM-1-like"/>
</dbReference>
<dbReference type="OrthoDB" id="9773738at2"/>
<dbReference type="Proteomes" id="UP000315673">
    <property type="component" value="Chromosome"/>
</dbReference>
<sequence>MRRSRTLFLAALAVTTLTAGTSGIAAPATDIPTLATQTTEEGQTVIYDRYTWQRRELDKRLPVTEPWPDDFKIGATLQRYKLDTPPIPATLPLPARIMTDVYLVNAEPNLVYLIDAGADGLVLVDPGLTMTVPAILKNVEKLGFSPSQIKWVINTHAHFDHSMADAAFQKLGAKILVGRPDVAAVEKGTYVTGKYAFPALTKGVYPTLKVDWPVDDGEELKLGNKTFVAIATPGHTPGSTCYWLTIDGKNILFGGDTILFDYRLGANLPSFADAQAYFTSLKKLAFYGLYPNTTRWDVLLPGHGTMVLDRAYMDVLKGYQQVELNMTDNTQVQALPFATDNYRKLMFGRP</sequence>
<dbReference type="InterPro" id="IPR001279">
    <property type="entry name" value="Metallo-B-lactamas"/>
</dbReference>
<evidence type="ECO:0000256" key="1">
    <source>
        <dbReference type="SAM" id="SignalP"/>
    </source>
</evidence>
<keyword evidence="4" id="KW-1185">Reference proteome</keyword>
<dbReference type="RefSeq" id="WP_146571756.1">
    <property type="nucleotide sequence ID" value="NZ_CP042306.1"/>
</dbReference>
<name>A0A5B8LJ72_9SPHN</name>
<dbReference type="PANTHER" id="PTHR42951:SF17">
    <property type="entry name" value="METALLO-BETA-LACTAMASE DOMAIN-CONTAINING PROTEIN"/>
    <property type="match status" value="1"/>
</dbReference>
<accession>A0A5B8LJ72</accession>
<feature type="domain" description="Metallo-beta-lactamase" evidence="2">
    <location>
        <begin position="108"/>
        <end position="303"/>
    </location>
</feature>
<reference evidence="3 4" key="1">
    <citation type="submission" date="2019-07" db="EMBL/GenBank/DDBJ databases">
        <title>Full genome sequence of Sphingomonas sp. 4R-6-7(HKS19).</title>
        <authorList>
            <person name="Im W.-T."/>
        </authorList>
    </citation>
    <scope>NUCLEOTIDE SEQUENCE [LARGE SCALE GENOMIC DNA]</scope>
    <source>
        <strain evidence="3 4">HKS19</strain>
    </source>
</reference>
<feature type="chain" id="PRO_5022837990" evidence="1">
    <location>
        <begin position="20"/>
        <end position="350"/>
    </location>
</feature>
<evidence type="ECO:0000313" key="4">
    <source>
        <dbReference type="Proteomes" id="UP000315673"/>
    </source>
</evidence>
<dbReference type="GO" id="GO:0016787">
    <property type="term" value="F:hydrolase activity"/>
    <property type="evidence" value="ECO:0007669"/>
    <property type="project" value="UniProtKB-KW"/>
</dbReference>